<comment type="caution">
    <text evidence="1">The sequence shown here is derived from an EMBL/GenBank/DDBJ whole genome shotgun (WGS) entry which is preliminary data.</text>
</comment>
<protein>
    <submittedName>
        <fullName evidence="1">Uncharacterized protein</fullName>
    </submittedName>
</protein>
<accession>S2KEL5</accession>
<sequence length="190" mass="20696">MPGWRDELRSPRRHLAVGGIRQHDPGLDAGVQRLANLLQGDVRFGGKGLVRRDTGAATKCRVVRPRFRQIEAPRHRQTGPLRGHRQTDGDLAVILLSNLATILAADAQLMPSLLRKLVSSMIQKGLVPGSRRGNTHCATPVSSARSDHVQARHLMVEHLVACLHVTFSGSTLAARGSMLLRGKGNIIPEQ</sequence>
<gene>
    <name evidence="1" type="ORF">L861_06720</name>
</gene>
<organism evidence="1 2">
    <name type="scientific">Litchfieldella anticariensis (strain DSM 16096 / CECT 5854 / CIP 108499 / LMG 22089 / FP35)</name>
    <name type="common">Halomonas anticariensis</name>
    <dbReference type="NCBI Taxonomy" id="1121939"/>
    <lineage>
        <taxon>Bacteria</taxon>
        <taxon>Pseudomonadati</taxon>
        <taxon>Pseudomonadota</taxon>
        <taxon>Gammaproteobacteria</taxon>
        <taxon>Oceanospirillales</taxon>
        <taxon>Halomonadaceae</taxon>
        <taxon>Litchfieldella</taxon>
    </lineage>
</organism>
<proteinExistence type="predicted"/>
<keyword evidence="2" id="KW-1185">Reference proteome</keyword>
<name>S2KEL5_LITA3</name>
<evidence type="ECO:0000313" key="2">
    <source>
        <dbReference type="Proteomes" id="UP000014463"/>
    </source>
</evidence>
<reference evidence="1 2" key="1">
    <citation type="journal article" date="2013" name="Genome Announc.">
        <title>Draft genome sequence of the moderately halophilic gammaproteobacterium Halomonas anticariensis FP35.</title>
        <authorList>
            <person name="Tahrioui A."/>
            <person name="Quesada E."/>
            <person name="Llamas I."/>
        </authorList>
    </citation>
    <scope>NUCLEOTIDE SEQUENCE [LARGE SCALE GENOMIC DNA]</scope>
    <source>
        <strain evidence="2">DSM 16096 / CECT 5854 / LMG 22089 / FP35</strain>
    </source>
</reference>
<dbReference type="AlphaFoldDB" id="S2KEL5"/>
<dbReference type="EMBL" id="ASTJ01000040">
    <property type="protein sequence ID" value="EPC00627.1"/>
    <property type="molecule type" value="Genomic_DNA"/>
</dbReference>
<evidence type="ECO:0000313" key="1">
    <source>
        <dbReference type="EMBL" id="EPC00627.1"/>
    </source>
</evidence>
<dbReference type="Proteomes" id="UP000014463">
    <property type="component" value="Unassembled WGS sequence"/>
</dbReference>